<protein>
    <submittedName>
        <fullName evidence="2">Unnamed protein product</fullName>
    </submittedName>
</protein>
<organism evidence="2 3">
    <name type="scientific">Phytophthora lilii</name>
    <dbReference type="NCBI Taxonomy" id="2077276"/>
    <lineage>
        <taxon>Eukaryota</taxon>
        <taxon>Sar</taxon>
        <taxon>Stramenopiles</taxon>
        <taxon>Oomycota</taxon>
        <taxon>Peronosporomycetes</taxon>
        <taxon>Peronosporales</taxon>
        <taxon>Peronosporaceae</taxon>
        <taxon>Phytophthora</taxon>
    </lineage>
</organism>
<name>A0A9W6X1L6_9STRA</name>
<feature type="region of interest" description="Disordered" evidence="1">
    <location>
        <begin position="285"/>
        <end position="311"/>
    </location>
</feature>
<sequence length="329" mass="36886">MGRFSSAKMAHFPATSLTVAHSSAKMQLSDEDSDLDAAGFVVLPPPPPPPPESPPPPAAKPRYTGKARIIQSSVFASRDSGRPKARAKKPRRKMERPKMATFRAKDPVAANAELLNSRSPHMLSVVELCNNSDEDAESVATTGDVAVDTPVHSADEDGNESGETADDGWSDHNRCECLDRRRLKKESKEKARVMRETEKLERDARRRKAEQMREEMLAKKSVEAIEHKAKRVLEMQDRILSRKKIKYKDKEEEKLGKIAEDLAQTVRAAKERLEKLEKEDAALRRKEDALNKKKRGIDDIPPEVIEDTSRPDKPTYVLLHDLLLAASLT</sequence>
<dbReference type="EMBL" id="BSXW01000592">
    <property type="protein sequence ID" value="GMF26194.1"/>
    <property type="molecule type" value="Genomic_DNA"/>
</dbReference>
<evidence type="ECO:0000313" key="3">
    <source>
        <dbReference type="Proteomes" id="UP001165083"/>
    </source>
</evidence>
<feature type="region of interest" description="Disordered" evidence="1">
    <location>
        <begin position="134"/>
        <end position="173"/>
    </location>
</feature>
<comment type="caution">
    <text evidence="2">The sequence shown here is derived from an EMBL/GenBank/DDBJ whole genome shotgun (WGS) entry which is preliminary data.</text>
</comment>
<dbReference type="Proteomes" id="UP001165083">
    <property type="component" value="Unassembled WGS sequence"/>
</dbReference>
<evidence type="ECO:0000256" key="1">
    <source>
        <dbReference type="SAM" id="MobiDB-lite"/>
    </source>
</evidence>
<feature type="region of interest" description="Disordered" evidence="1">
    <location>
        <begin position="186"/>
        <end position="213"/>
    </location>
</feature>
<gene>
    <name evidence="2" type="ORF">Plil01_001087900</name>
</gene>
<accession>A0A9W6X1L6</accession>
<reference evidence="2" key="1">
    <citation type="submission" date="2023-04" db="EMBL/GenBank/DDBJ databases">
        <title>Phytophthora lilii NBRC 32176.</title>
        <authorList>
            <person name="Ichikawa N."/>
            <person name="Sato H."/>
            <person name="Tonouchi N."/>
        </authorList>
    </citation>
    <scope>NUCLEOTIDE SEQUENCE</scope>
    <source>
        <strain evidence="2">NBRC 32176</strain>
    </source>
</reference>
<proteinExistence type="predicted"/>
<dbReference type="AlphaFoldDB" id="A0A9W6X1L6"/>
<dbReference type="OrthoDB" id="1870062at2759"/>
<feature type="region of interest" description="Disordered" evidence="1">
    <location>
        <begin position="19"/>
        <end position="105"/>
    </location>
</feature>
<feature type="compositionally biased region" description="Pro residues" evidence="1">
    <location>
        <begin position="43"/>
        <end position="59"/>
    </location>
</feature>
<feature type="compositionally biased region" description="Acidic residues" evidence="1">
    <location>
        <begin position="156"/>
        <end position="168"/>
    </location>
</feature>
<feature type="compositionally biased region" description="Basic residues" evidence="1">
    <location>
        <begin position="83"/>
        <end position="95"/>
    </location>
</feature>
<keyword evidence="3" id="KW-1185">Reference proteome</keyword>
<evidence type="ECO:0000313" key="2">
    <source>
        <dbReference type="EMBL" id="GMF26194.1"/>
    </source>
</evidence>